<evidence type="ECO:0000256" key="3">
    <source>
        <dbReference type="ARBA" id="ARBA00022741"/>
    </source>
</evidence>
<dbReference type="EMBL" id="FQVU01000002">
    <property type="protein sequence ID" value="SHG24884.1"/>
    <property type="molecule type" value="Genomic_DNA"/>
</dbReference>
<dbReference type="Gene3D" id="3.40.1190.20">
    <property type="match status" value="1"/>
</dbReference>
<proteinExistence type="inferred from homology"/>
<evidence type="ECO:0000313" key="7">
    <source>
        <dbReference type="EMBL" id="SHG24884.1"/>
    </source>
</evidence>
<dbReference type="CDD" id="cd01167">
    <property type="entry name" value="bac_FRK"/>
    <property type="match status" value="1"/>
</dbReference>
<reference evidence="7 8" key="1">
    <citation type="submission" date="2016-11" db="EMBL/GenBank/DDBJ databases">
        <authorList>
            <person name="Jaros S."/>
            <person name="Januszkiewicz K."/>
            <person name="Wedrychowicz H."/>
        </authorList>
    </citation>
    <scope>NUCLEOTIDE SEQUENCE [LARGE SCALE GENOMIC DNA]</scope>
    <source>
        <strain evidence="7 8">DSM 45627</strain>
    </source>
</reference>
<dbReference type="PROSITE" id="PS00584">
    <property type="entry name" value="PFKB_KINASES_2"/>
    <property type="match status" value="1"/>
</dbReference>
<comment type="similarity">
    <text evidence="1">Belongs to the carbohydrate kinase PfkB family.</text>
</comment>
<protein>
    <submittedName>
        <fullName evidence="7">Fructokinase</fullName>
    </submittedName>
</protein>
<dbReference type="Pfam" id="PF00294">
    <property type="entry name" value="PfkB"/>
    <property type="match status" value="1"/>
</dbReference>
<dbReference type="InterPro" id="IPR011611">
    <property type="entry name" value="PfkB_dom"/>
</dbReference>
<dbReference type="SUPFAM" id="SSF53613">
    <property type="entry name" value="Ribokinase-like"/>
    <property type="match status" value="1"/>
</dbReference>
<dbReference type="GO" id="GO:0005524">
    <property type="term" value="F:ATP binding"/>
    <property type="evidence" value="ECO:0007669"/>
    <property type="project" value="UniProtKB-KW"/>
</dbReference>
<evidence type="ECO:0000313" key="8">
    <source>
        <dbReference type="Proteomes" id="UP000186132"/>
    </source>
</evidence>
<keyword evidence="2" id="KW-0808">Transferase</keyword>
<dbReference type="STRING" id="1206085.SAMN05443575_1808"/>
<evidence type="ECO:0000259" key="6">
    <source>
        <dbReference type="Pfam" id="PF00294"/>
    </source>
</evidence>
<evidence type="ECO:0000256" key="2">
    <source>
        <dbReference type="ARBA" id="ARBA00022679"/>
    </source>
</evidence>
<dbReference type="PANTHER" id="PTHR43085">
    <property type="entry name" value="HEXOKINASE FAMILY MEMBER"/>
    <property type="match status" value="1"/>
</dbReference>
<feature type="domain" description="Carbohydrate kinase PfkB" evidence="6">
    <location>
        <begin position="9"/>
        <end position="306"/>
    </location>
</feature>
<dbReference type="InterPro" id="IPR002173">
    <property type="entry name" value="Carboh/pur_kinase_PfkB_CS"/>
</dbReference>
<keyword evidence="8" id="KW-1185">Reference proteome</keyword>
<dbReference type="InterPro" id="IPR029056">
    <property type="entry name" value="Ribokinase-like"/>
</dbReference>
<dbReference type="InterPro" id="IPR050306">
    <property type="entry name" value="PfkB_Carbo_kinase"/>
</dbReference>
<keyword evidence="3" id="KW-0547">Nucleotide-binding</keyword>
<organism evidence="7 8">
    <name type="scientific">Jatrophihabitans endophyticus</name>
    <dbReference type="NCBI Taxonomy" id="1206085"/>
    <lineage>
        <taxon>Bacteria</taxon>
        <taxon>Bacillati</taxon>
        <taxon>Actinomycetota</taxon>
        <taxon>Actinomycetes</taxon>
        <taxon>Jatrophihabitantales</taxon>
        <taxon>Jatrophihabitantaceae</taxon>
        <taxon>Jatrophihabitans</taxon>
    </lineage>
</organism>
<dbReference type="GO" id="GO:0016301">
    <property type="term" value="F:kinase activity"/>
    <property type="evidence" value="ECO:0007669"/>
    <property type="project" value="UniProtKB-KW"/>
</dbReference>
<keyword evidence="5" id="KW-0067">ATP-binding</keyword>
<evidence type="ECO:0000256" key="4">
    <source>
        <dbReference type="ARBA" id="ARBA00022777"/>
    </source>
</evidence>
<gene>
    <name evidence="7" type="ORF">SAMN05443575_1808</name>
</gene>
<keyword evidence="4 7" id="KW-0418">Kinase</keyword>
<evidence type="ECO:0000256" key="5">
    <source>
        <dbReference type="ARBA" id="ARBA00022840"/>
    </source>
</evidence>
<dbReference type="OrthoDB" id="9795789at2"/>
<dbReference type="Proteomes" id="UP000186132">
    <property type="component" value="Unassembled WGS sequence"/>
</dbReference>
<dbReference type="RefSeq" id="WP_084180868.1">
    <property type="nucleotide sequence ID" value="NZ_FQVU01000002.1"/>
</dbReference>
<dbReference type="AlphaFoldDB" id="A0A1M5I936"/>
<evidence type="ECO:0000256" key="1">
    <source>
        <dbReference type="ARBA" id="ARBA00010688"/>
    </source>
</evidence>
<dbReference type="PANTHER" id="PTHR43085:SF1">
    <property type="entry name" value="PSEUDOURIDINE KINASE-RELATED"/>
    <property type="match status" value="1"/>
</dbReference>
<sequence>MADVTDGTIAVLGEALIDVVETGDDDPRLARPGGSPYNVAIGLARLERPVSFVGRLSHDPLGTILRRHAERSGVDLSLSVDAHETTTVALVELAAESDGSARYRFGVDGTADFRWTDAELAAVPTHGLAALHFGSLASWLPPGDDAVLRRVAALREQVLVSYDPNVRPHLQPNRTAARARIERALPLAHVVKTSDEDIAWLYPDADADEIARSWLELGPELVVVTRGGEGSVAHTADGEVRRPILPIEVADTVGAGDAFMSGLLDALCDRDLVRPGAAGAAGDDVLGAVLVHAALVAGITCSRAGANPPRRSELAAHRST</sequence>
<name>A0A1M5I936_9ACTN</name>
<accession>A0A1M5I936</accession>